<keyword evidence="5" id="KW-0554">One-carbon metabolism</keyword>
<evidence type="ECO:0000256" key="1">
    <source>
        <dbReference type="ARBA" id="ARBA00007842"/>
    </source>
</evidence>
<dbReference type="PIRSF" id="PIRSF005627">
    <property type="entry name" value="MTD"/>
    <property type="match status" value="1"/>
</dbReference>
<organism evidence="6 7">
    <name type="scientific">miscellaneous Crenarchaeota group-15 archaeon DG-45</name>
    <dbReference type="NCBI Taxonomy" id="1685127"/>
    <lineage>
        <taxon>Archaea</taxon>
        <taxon>Candidatus Bathyarchaeota</taxon>
        <taxon>MCG-15</taxon>
    </lineage>
</organism>
<dbReference type="NCBIfam" id="NF002162">
    <property type="entry name" value="PRK00994.1"/>
    <property type="match status" value="1"/>
</dbReference>
<comment type="similarity">
    <text evidence="1 5">Belongs to the MTD family.</text>
</comment>
<protein>
    <recommendedName>
        <fullName evidence="3 5">F420-dependent methylenetetrahydromethanopterin dehydrogenase</fullName>
        <shortName evidence="5">MTD</shortName>
        <ecNumber evidence="2 5">1.5.98.1</ecNumber>
    </recommendedName>
    <alternativeName>
        <fullName evidence="4 5">Coenzyme F420-dependent N5,N10-methylenetetrahydromethanopterin dehydrogenase</fullName>
    </alternativeName>
</protein>
<keyword evidence="5 6" id="KW-0560">Oxidoreductase</keyword>
<accession>A0A0M0BRF6</accession>
<dbReference type="GO" id="GO:0006730">
    <property type="term" value="P:one-carbon metabolic process"/>
    <property type="evidence" value="ECO:0007669"/>
    <property type="project" value="UniProtKB-UniRule"/>
</dbReference>
<evidence type="ECO:0000313" key="6">
    <source>
        <dbReference type="EMBL" id="KON31004.1"/>
    </source>
</evidence>
<comment type="function">
    <text evidence="5">Catalyzes the oxidation of methylene-H(4)MPT to methenyl-H(4)MPT(+).</text>
</comment>
<dbReference type="Gene3D" id="6.10.140.120">
    <property type="match status" value="1"/>
</dbReference>
<dbReference type="PATRIC" id="fig|1685127.3.peg.629"/>
<sequence>MVRIGFVKVGNIATSPMVELLLDERAEREDMEVRVLTSGANMGAKQSEDVAKSMIALKPDVAFVASPNASTKGPTRAREVLAEAGIPVVVITDGPGKLLEELGAKGLGGIIVEADSMIGARREFLDPIEMAIFNADTTKVLSVTGVYNVVYAAIDAVIEQLKAGKKPELPLISVTSEMAIEAAGFSNPYARAKAAAAYEMARRVASLTTRACFREKDWEVYTALCAAAHELMRSAAVLADEAREIEKYGDSVLRRPHFDDGSTLEKRRLIEKPR</sequence>
<dbReference type="SUPFAM" id="SSF102324">
    <property type="entry name" value="F420-dependent methylenetetrahydromethanopterin dehydrogenase (MTD)"/>
    <property type="match status" value="1"/>
</dbReference>
<reference evidence="6 7" key="1">
    <citation type="submission" date="2015-06" db="EMBL/GenBank/DDBJ databases">
        <title>New insights into the roles of widespread benthic archaea in carbon and nitrogen cycling.</title>
        <authorList>
            <person name="Lazar C.S."/>
            <person name="Baker B.J."/>
            <person name="Seitz K.W."/>
            <person name="Hyde A.S."/>
            <person name="Dick G.J."/>
            <person name="Hinrichs K.-U."/>
            <person name="Teske A.P."/>
        </authorList>
    </citation>
    <scope>NUCLEOTIDE SEQUENCE [LARGE SCALE GENOMIC DNA]</scope>
    <source>
        <strain evidence="6">DG-45</strain>
    </source>
</reference>
<dbReference type="GO" id="GO:0008901">
    <property type="term" value="F:ferredoxin hydrogenase activity"/>
    <property type="evidence" value="ECO:0007669"/>
    <property type="project" value="InterPro"/>
</dbReference>
<evidence type="ECO:0000256" key="3">
    <source>
        <dbReference type="ARBA" id="ARBA00014062"/>
    </source>
</evidence>
<evidence type="ECO:0000256" key="5">
    <source>
        <dbReference type="HAMAP-Rule" id="MF_00058"/>
    </source>
</evidence>
<gene>
    <name evidence="5" type="primary">mtd</name>
    <name evidence="6" type="ORF">AC482_02310</name>
</gene>
<name>A0A0M0BRF6_9ARCH</name>
<dbReference type="InterPro" id="IPR036080">
    <property type="entry name" value="MTD_sf"/>
</dbReference>
<dbReference type="GO" id="GO:0030268">
    <property type="term" value="F:methylenetetrahydromethanopterin dehydrogenase activity"/>
    <property type="evidence" value="ECO:0007669"/>
    <property type="project" value="UniProtKB-UniRule"/>
</dbReference>
<evidence type="ECO:0000256" key="2">
    <source>
        <dbReference type="ARBA" id="ARBA00012904"/>
    </source>
</evidence>
<comment type="catalytic activity">
    <reaction evidence="5">
        <text>5,10-methylenetetrahydromethanopterin + oxidized coenzyme F420-(gamma-L-Glu)(n) + 2 H(+) = 5,10-methenyl-5,6,7,8-tetrahydromethanopterin + reduced coenzyme F420-(gamma-L-Glu)(n)</text>
        <dbReference type="Rhea" id="RHEA:16721"/>
        <dbReference type="Rhea" id="RHEA-COMP:12939"/>
        <dbReference type="Rhea" id="RHEA-COMP:14378"/>
        <dbReference type="ChEBI" id="CHEBI:15378"/>
        <dbReference type="ChEBI" id="CHEBI:57818"/>
        <dbReference type="ChEBI" id="CHEBI:58337"/>
        <dbReference type="ChEBI" id="CHEBI:133980"/>
        <dbReference type="ChEBI" id="CHEBI:139511"/>
        <dbReference type="EC" id="1.5.98.1"/>
    </reaction>
</comment>
<dbReference type="EC" id="1.5.98.1" evidence="2 5"/>
<proteinExistence type="inferred from homology"/>
<dbReference type="Proteomes" id="UP000037210">
    <property type="component" value="Unassembled WGS sequence"/>
</dbReference>
<dbReference type="EMBL" id="LFWZ01000016">
    <property type="protein sequence ID" value="KON31004.1"/>
    <property type="molecule type" value="Genomic_DNA"/>
</dbReference>
<evidence type="ECO:0000313" key="7">
    <source>
        <dbReference type="Proteomes" id="UP000037210"/>
    </source>
</evidence>
<dbReference type="InterPro" id="IPR002844">
    <property type="entry name" value="MTD"/>
</dbReference>
<dbReference type="GO" id="GO:0015948">
    <property type="term" value="P:methanogenesis"/>
    <property type="evidence" value="ECO:0007669"/>
    <property type="project" value="InterPro"/>
</dbReference>
<dbReference type="AlphaFoldDB" id="A0A0M0BRF6"/>
<dbReference type="Pfam" id="PF01993">
    <property type="entry name" value="MTD"/>
    <property type="match status" value="1"/>
</dbReference>
<evidence type="ECO:0000256" key="4">
    <source>
        <dbReference type="ARBA" id="ARBA00031410"/>
    </source>
</evidence>
<dbReference type="Gene3D" id="3.40.50.10830">
    <property type="entry name" value="F420-dependent methylenetetrahydromethanopterin dehydrogenase (MTD)"/>
    <property type="match status" value="1"/>
</dbReference>
<comment type="caution">
    <text evidence="6">The sequence shown here is derived from an EMBL/GenBank/DDBJ whole genome shotgun (WGS) entry which is preliminary data.</text>
</comment>
<dbReference type="HAMAP" id="MF_00058">
    <property type="entry name" value="MTD"/>
    <property type="match status" value="1"/>
</dbReference>